<feature type="transmembrane region" description="Helical" evidence="1">
    <location>
        <begin position="65"/>
        <end position="88"/>
    </location>
</feature>
<dbReference type="Proteomes" id="UP000302163">
    <property type="component" value="Chromosome"/>
</dbReference>
<dbReference type="OrthoDB" id="6556404at2"/>
<keyword evidence="1" id="KW-0812">Transmembrane</keyword>
<protein>
    <submittedName>
        <fullName evidence="2">Copper resistance protein</fullName>
    </submittedName>
</protein>
<keyword evidence="1" id="KW-0472">Membrane</keyword>
<accession>A0A4V1G7I2</accession>
<dbReference type="EMBL" id="CP040428">
    <property type="protein sequence ID" value="QCT19737.1"/>
    <property type="molecule type" value="Genomic_DNA"/>
</dbReference>
<evidence type="ECO:0000313" key="2">
    <source>
        <dbReference type="EMBL" id="QCT19737.1"/>
    </source>
</evidence>
<dbReference type="KEGG" id="izh:FEM41_08760"/>
<evidence type="ECO:0000256" key="1">
    <source>
        <dbReference type="SAM" id="Phobius"/>
    </source>
</evidence>
<evidence type="ECO:0000313" key="3">
    <source>
        <dbReference type="Proteomes" id="UP000302163"/>
    </source>
</evidence>
<dbReference type="AlphaFoldDB" id="A0A4V1G7I2"/>
<dbReference type="RefSeq" id="WP_138095614.1">
    <property type="nucleotide sequence ID" value="NZ_CP040428.1"/>
</dbReference>
<reference evidence="2 3" key="1">
    <citation type="submission" date="2019-05" db="EMBL/GenBank/DDBJ databases">
        <title>Complete genome sequence of Izhakiella calystegiae KSNA2, an endophyte isolated from beach morning glory (Calystegia soldanella).</title>
        <authorList>
            <person name="Jiang L."/>
            <person name="Jeong J.C."/>
            <person name="Kim C.Y."/>
            <person name="Kim D.H."/>
            <person name="Kim S.W."/>
            <person name="Lee j."/>
        </authorList>
    </citation>
    <scope>NUCLEOTIDE SEQUENCE [LARGE SCALE GENOMIC DNA]</scope>
    <source>
        <strain evidence="2 3">KSNA2</strain>
    </source>
</reference>
<keyword evidence="1" id="KW-1133">Transmembrane helix</keyword>
<keyword evidence="3" id="KW-1185">Reference proteome</keyword>
<organism evidence="2 3">
    <name type="scientific">Jejubacter calystegiae</name>
    <dbReference type="NCBI Taxonomy" id="2579935"/>
    <lineage>
        <taxon>Bacteria</taxon>
        <taxon>Pseudomonadati</taxon>
        <taxon>Pseudomonadota</taxon>
        <taxon>Gammaproteobacteria</taxon>
        <taxon>Enterobacterales</taxon>
        <taxon>Enterobacteriaceae</taxon>
        <taxon>Jejubacter</taxon>
    </lineage>
</organism>
<sequence>MVKRQRMAGWFLGLACVVMLVCIAQRVAGLHALALIAQPAAVTYAGDANPSDEAPVSPCELSAKSLLAAPPVLFDGVVLALALLLVLLAPRPLRRLRLAPPPAASPPSLRVHLRLCVFRE</sequence>
<name>A0A4V1G7I2_9ENTR</name>
<gene>
    <name evidence="2" type="ORF">FEM41_08760</name>
</gene>
<proteinExistence type="predicted"/>